<dbReference type="SUPFAM" id="SSF48371">
    <property type="entry name" value="ARM repeat"/>
    <property type="match status" value="1"/>
</dbReference>
<dbReference type="InterPro" id="IPR042510">
    <property type="entry name" value="CIP2A"/>
</dbReference>
<feature type="domain" description="CIP2A N-terminal" evidence="2">
    <location>
        <begin position="50"/>
        <end position="595"/>
    </location>
</feature>
<name>A0AAV2LAS5_KNICA</name>
<evidence type="ECO:0000259" key="2">
    <source>
        <dbReference type="Pfam" id="PF21044"/>
    </source>
</evidence>
<protein>
    <recommendedName>
        <fullName evidence="2">CIP2A N-terminal domain-containing protein</fullName>
    </recommendedName>
</protein>
<dbReference type="AlphaFoldDB" id="A0AAV2LAS5"/>
<accession>A0AAV2LAS5</accession>
<proteinExistence type="predicted"/>
<organism evidence="3 4">
    <name type="scientific">Knipowitschia caucasica</name>
    <name type="common">Caucasian dwarf goby</name>
    <name type="synonym">Pomatoschistus caucasicus</name>
    <dbReference type="NCBI Taxonomy" id="637954"/>
    <lineage>
        <taxon>Eukaryota</taxon>
        <taxon>Metazoa</taxon>
        <taxon>Chordata</taxon>
        <taxon>Craniata</taxon>
        <taxon>Vertebrata</taxon>
        <taxon>Euteleostomi</taxon>
        <taxon>Actinopterygii</taxon>
        <taxon>Neopterygii</taxon>
        <taxon>Teleostei</taxon>
        <taxon>Neoteleostei</taxon>
        <taxon>Acanthomorphata</taxon>
        <taxon>Gobiaria</taxon>
        <taxon>Gobiiformes</taxon>
        <taxon>Gobioidei</taxon>
        <taxon>Gobiidae</taxon>
        <taxon>Gobiinae</taxon>
        <taxon>Knipowitschia</taxon>
    </lineage>
</organism>
<feature type="region of interest" description="Disordered" evidence="1">
    <location>
        <begin position="867"/>
        <end position="886"/>
    </location>
</feature>
<reference evidence="3 4" key="1">
    <citation type="submission" date="2024-04" db="EMBL/GenBank/DDBJ databases">
        <authorList>
            <person name="Waldvogel A.-M."/>
            <person name="Schoenle A."/>
        </authorList>
    </citation>
    <scope>NUCLEOTIDE SEQUENCE [LARGE SCALE GENOMIC DNA]</scope>
</reference>
<dbReference type="InterPro" id="IPR011989">
    <property type="entry name" value="ARM-like"/>
</dbReference>
<sequence>MTLVSEAGGSVVARGCCCLLNVERKSIRMDITTRMKCLLLAIGQYKESRTATNAAKLQKQVEEVSTLPSEQLLTSGQNLPSECVTGLVDLAGNPNTSLTLTSCIVSLLEQLACDDESREMLHRSYSLTSTLASIIHSHSSTPGEPLVLQCLRVLQKLTYNTRIFQSMNYFHELITFLMTNIQSLNDELVIPCLGLMANLCRDNHSVQSHIKSLEDVKPFYRTLINFLAHNSLTVVVFTLSILASLTMNEKVGEKLFDAKNIHQTFQLVFNLVVNGTDTCRYAVDLLVDLLKNAKIADYLTRYKHFSVCVSKVLGLLHSKDPEAAAKVLELLLSMCHISGLRSLLCEVVFKPAAPKLRVGRRQGQDTDVKESGVALVQCLSSTVEGAEARTLQALQLLHELLEEALGTDSVADCVLSYVEMLLPVLLELLHGLRSAEGDAQLKKHCTRITLVTSLLLVLCVEDSTRTLVSEQVSAQLCLSQVEELLACCHNNSPLTCPAPPSDSLSQVSSEALLKTLELMSKLRQQVKDMVTSFYKMLQDQRIVTPLSLALTSHHRESVQTALSLLFEATPLPEFPALILGECIAANNAYRQREAELSVKRVAVQEYPPTRTNSSVLDSTTSIHKTVNGLADKMQTGLALQEKPKDTLLSEVINVYEQKLSAFESKESRLQDLLEAKALALSQADRLLSQFRVQQVQAEAEARKLSGLLKEAERRREELQCELGNQVLEVERSKSDIEELLKHNTRLQQDSEEHQTLKGAYNTLLHRLNESERLLRELQAAHISLTKQNDTLKKNHEALQQQNDRMVALVEQKEEQIKSLQSDLRQKDSEIADLRLELGAEAQKLKEKEQERRDLEETVDVLRKELDKTQQARRDASIKASSLEQQKSQLEIKLKQKEDELNKHSSMIAMIHSLSSGKMKNEAIPPL</sequence>
<dbReference type="Gene3D" id="1.25.10.10">
    <property type="entry name" value="Leucine-rich Repeat Variant"/>
    <property type="match status" value="1"/>
</dbReference>
<dbReference type="Pfam" id="PF21044">
    <property type="entry name" value="CIP2A_N"/>
    <property type="match status" value="1"/>
</dbReference>
<evidence type="ECO:0000313" key="3">
    <source>
        <dbReference type="EMBL" id="CAL1596619.1"/>
    </source>
</evidence>
<dbReference type="Proteomes" id="UP001497482">
    <property type="component" value="Chromosome 21"/>
</dbReference>
<gene>
    <name evidence="3" type="ORF">KC01_LOCUS25272</name>
</gene>
<dbReference type="EMBL" id="OZ035843">
    <property type="protein sequence ID" value="CAL1596619.1"/>
    <property type="molecule type" value="Genomic_DNA"/>
</dbReference>
<dbReference type="Gene3D" id="1.20.5.490">
    <property type="entry name" value="Single helix bin"/>
    <property type="match status" value="1"/>
</dbReference>
<dbReference type="PANTHER" id="PTHR23161">
    <property type="entry name" value="PROTEIN CIP2A"/>
    <property type="match status" value="1"/>
</dbReference>
<dbReference type="InterPro" id="IPR016024">
    <property type="entry name" value="ARM-type_fold"/>
</dbReference>
<dbReference type="PANTHER" id="PTHR23161:SF2">
    <property type="entry name" value="PROTEIN CIP2A"/>
    <property type="match status" value="1"/>
</dbReference>
<dbReference type="InterPro" id="IPR048701">
    <property type="entry name" value="CIP2A_N"/>
</dbReference>
<evidence type="ECO:0000256" key="1">
    <source>
        <dbReference type="SAM" id="MobiDB-lite"/>
    </source>
</evidence>
<feature type="compositionally biased region" description="Basic and acidic residues" evidence="1">
    <location>
        <begin position="867"/>
        <end position="876"/>
    </location>
</feature>
<keyword evidence="4" id="KW-1185">Reference proteome</keyword>
<evidence type="ECO:0000313" key="4">
    <source>
        <dbReference type="Proteomes" id="UP001497482"/>
    </source>
</evidence>